<reference evidence="10" key="1">
    <citation type="submission" date="2017-03" db="EMBL/GenBank/DDBJ databases">
        <title>Novel pathways for hydrocarbon cycling and metabolic interdependencies in hydrothermal sediment communities.</title>
        <authorList>
            <person name="Dombrowski N."/>
            <person name="Seitz K."/>
            <person name="Teske A."/>
            <person name="Baker B."/>
        </authorList>
    </citation>
    <scope>NUCLEOTIDE SEQUENCE [LARGE SCALE GENOMIC DNA]</scope>
</reference>
<organism evidence="9 10">
    <name type="scientific">candidate division CPR3 bacterium 4484_211</name>
    <dbReference type="NCBI Taxonomy" id="1968527"/>
    <lineage>
        <taxon>Bacteria</taxon>
        <taxon>Bacteria division CPR3</taxon>
    </lineage>
</organism>
<dbReference type="Gene3D" id="3.30.420.100">
    <property type="match status" value="1"/>
</dbReference>
<dbReference type="PANTHER" id="PTHR12899:SF3">
    <property type="entry name" value="LARGE RIBOSOMAL SUBUNIT PROTEIN UL18M"/>
    <property type="match status" value="1"/>
</dbReference>
<dbReference type="EMBL" id="MZGJ01000003">
    <property type="protein sequence ID" value="OQX51475.1"/>
    <property type="molecule type" value="Genomic_DNA"/>
</dbReference>
<feature type="region of interest" description="Disordered" evidence="8">
    <location>
        <begin position="1"/>
        <end position="27"/>
    </location>
</feature>
<keyword evidence="3 7" id="KW-0694">RNA-binding</keyword>
<evidence type="ECO:0000256" key="4">
    <source>
        <dbReference type="ARBA" id="ARBA00022980"/>
    </source>
</evidence>
<dbReference type="PANTHER" id="PTHR12899">
    <property type="entry name" value="39S RIBOSOMAL PROTEIN L18, MITOCHONDRIAL"/>
    <property type="match status" value="1"/>
</dbReference>
<evidence type="ECO:0000256" key="2">
    <source>
        <dbReference type="ARBA" id="ARBA00022730"/>
    </source>
</evidence>
<evidence type="ECO:0000256" key="6">
    <source>
        <dbReference type="ARBA" id="ARBA00035197"/>
    </source>
</evidence>
<evidence type="ECO:0000313" key="10">
    <source>
        <dbReference type="Proteomes" id="UP000192520"/>
    </source>
</evidence>
<comment type="caution">
    <text evidence="9">The sequence shown here is derived from an EMBL/GenBank/DDBJ whole genome shotgun (WGS) entry which is preliminary data.</text>
</comment>
<dbReference type="NCBIfam" id="TIGR00060">
    <property type="entry name" value="L18_bact"/>
    <property type="match status" value="1"/>
</dbReference>
<keyword evidence="4 7" id="KW-0689">Ribosomal protein</keyword>
<evidence type="ECO:0000313" key="9">
    <source>
        <dbReference type="EMBL" id="OQX51475.1"/>
    </source>
</evidence>
<accession>A0A1W9NZB2</accession>
<dbReference type="GO" id="GO:0003735">
    <property type="term" value="F:structural constituent of ribosome"/>
    <property type="evidence" value="ECO:0007669"/>
    <property type="project" value="InterPro"/>
</dbReference>
<dbReference type="SUPFAM" id="SSF53137">
    <property type="entry name" value="Translational machinery components"/>
    <property type="match status" value="1"/>
</dbReference>
<evidence type="ECO:0000256" key="1">
    <source>
        <dbReference type="ARBA" id="ARBA00007116"/>
    </source>
</evidence>
<keyword evidence="2 7" id="KW-0699">rRNA-binding</keyword>
<dbReference type="Pfam" id="PF00861">
    <property type="entry name" value="Ribosomal_L18p"/>
    <property type="match status" value="1"/>
</dbReference>
<protein>
    <recommendedName>
        <fullName evidence="6 7">Large ribosomal subunit protein uL18</fullName>
    </recommendedName>
</protein>
<dbReference type="AlphaFoldDB" id="A0A1W9NZB2"/>
<dbReference type="FunFam" id="3.30.420.100:FF:000001">
    <property type="entry name" value="50S ribosomal protein L18"/>
    <property type="match status" value="1"/>
</dbReference>
<comment type="subunit">
    <text evidence="7">Part of the 50S ribosomal subunit; part of the 5S rRNA/L5/L18/L25 subcomplex. Contacts the 5S and 23S rRNAs.</text>
</comment>
<evidence type="ECO:0000256" key="8">
    <source>
        <dbReference type="SAM" id="MobiDB-lite"/>
    </source>
</evidence>
<dbReference type="GO" id="GO:0006412">
    <property type="term" value="P:translation"/>
    <property type="evidence" value="ECO:0007669"/>
    <property type="project" value="UniProtKB-UniRule"/>
</dbReference>
<evidence type="ECO:0000256" key="5">
    <source>
        <dbReference type="ARBA" id="ARBA00023274"/>
    </source>
</evidence>
<proteinExistence type="inferred from homology"/>
<dbReference type="InterPro" id="IPR005484">
    <property type="entry name" value="Ribosomal_uL18_bac/plant/anim"/>
</dbReference>
<evidence type="ECO:0000256" key="7">
    <source>
        <dbReference type="HAMAP-Rule" id="MF_01337"/>
    </source>
</evidence>
<dbReference type="STRING" id="1968527.B5M47_00545"/>
<dbReference type="CDD" id="cd00432">
    <property type="entry name" value="Ribosomal_L18_L5e"/>
    <property type="match status" value="1"/>
</dbReference>
<dbReference type="GO" id="GO:0008097">
    <property type="term" value="F:5S rRNA binding"/>
    <property type="evidence" value="ECO:0007669"/>
    <property type="project" value="TreeGrafter"/>
</dbReference>
<keyword evidence="5 7" id="KW-0687">Ribonucleoprotein</keyword>
<evidence type="ECO:0000256" key="3">
    <source>
        <dbReference type="ARBA" id="ARBA00022884"/>
    </source>
</evidence>
<comment type="similarity">
    <text evidence="1 7">Belongs to the universal ribosomal protein uL18 family.</text>
</comment>
<dbReference type="Proteomes" id="UP000192520">
    <property type="component" value="Unassembled WGS sequence"/>
</dbReference>
<dbReference type="GO" id="GO:0022625">
    <property type="term" value="C:cytosolic large ribosomal subunit"/>
    <property type="evidence" value="ECO:0007669"/>
    <property type="project" value="TreeGrafter"/>
</dbReference>
<sequence length="119" mass="13613">MKTKDRTKQRQKRQRRVRSKIQGTKERPRLSVFRSHKHIYAQLIDDESCVTLVSACDQQLREGKVKRTKTETAFLVGELLAGKASEAGIEKIVFDRGAYRFHGRIRALAEGARKGGLIF</sequence>
<gene>
    <name evidence="7" type="primary">rplR</name>
    <name evidence="9" type="ORF">B5M47_00545</name>
</gene>
<comment type="function">
    <text evidence="7">This is one of the proteins that bind and probably mediate the attachment of the 5S RNA into the large ribosomal subunit, where it forms part of the central protuberance.</text>
</comment>
<feature type="compositionally biased region" description="Basic residues" evidence="8">
    <location>
        <begin position="9"/>
        <end position="19"/>
    </location>
</feature>
<name>A0A1W9NZB2_UNCC3</name>
<dbReference type="HAMAP" id="MF_01337_B">
    <property type="entry name" value="Ribosomal_uL18_B"/>
    <property type="match status" value="1"/>
</dbReference>
<dbReference type="InterPro" id="IPR004389">
    <property type="entry name" value="Ribosomal_uL18_bac-type"/>
</dbReference>
<dbReference type="InterPro" id="IPR057268">
    <property type="entry name" value="Ribosomal_L18"/>
</dbReference>